<evidence type="ECO:0000256" key="3">
    <source>
        <dbReference type="ARBA" id="ARBA00022960"/>
    </source>
</evidence>
<dbReference type="SUPFAM" id="SSF141523">
    <property type="entry name" value="L,D-transpeptidase catalytic domain-like"/>
    <property type="match status" value="1"/>
</dbReference>
<dbReference type="EMBL" id="WSLF01000008">
    <property type="protein sequence ID" value="KAE9633472.1"/>
    <property type="molecule type" value="Genomic_DNA"/>
</dbReference>
<dbReference type="Gene3D" id="2.30.30.40">
    <property type="entry name" value="SH3 Domains"/>
    <property type="match status" value="1"/>
</dbReference>
<evidence type="ECO:0000256" key="1">
    <source>
        <dbReference type="ARBA" id="ARBA00004752"/>
    </source>
</evidence>
<dbReference type="InterPro" id="IPR005490">
    <property type="entry name" value="LD_TPept_cat_dom"/>
</dbReference>
<feature type="active site" description="Nucleophile" evidence="6">
    <location>
        <position position="719"/>
    </location>
</feature>
<dbReference type="GO" id="GO:0008360">
    <property type="term" value="P:regulation of cell shape"/>
    <property type="evidence" value="ECO:0007669"/>
    <property type="project" value="UniProtKB-UniRule"/>
</dbReference>
<comment type="pathway">
    <text evidence="1 6">Cell wall biogenesis; peptidoglycan biosynthesis.</text>
</comment>
<keyword evidence="8" id="KW-0812">Transmembrane</keyword>
<dbReference type="GO" id="GO:0016740">
    <property type="term" value="F:transferase activity"/>
    <property type="evidence" value="ECO:0007669"/>
    <property type="project" value="UniProtKB-KW"/>
</dbReference>
<dbReference type="GO" id="GO:0071555">
    <property type="term" value="P:cell wall organization"/>
    <property type="evidence" value="ECO:0007669"/>
    <property type="project" value="UniProtKB-UniRule"/>
</dbReference>
<feature type="compositionally biased region" description="Basic and acidic residues" evidence="7">
    <location>
        <begin position="97"/>
        <end position="112"/>
    </location>
</feature>
<dbReference type="PROSITE" id="PS52029">
    <property type="entry name" value="LD_TPASE"/>
    <property type="match status" value="1"/>
</dbReference>
<organism evidence="10 11">
    <name type="scientific">Defluviitalea raffinosedens</name>
    <dbReference type="NCBI Taxonomy" id="1450156"/>
    <lineage>
        <taxon>Bacteria</taxon>
        <taxon>Bacillati</taxon>
        <taxon>Bacillota</taxon>
        <taxon>Clostridia</taxon>
        <taxon>Lachnospirales</taxon>
        <taxon>Defluviitaleaceae</taxon>
        <taxon>Defluviitalea</taxon>
    </lineage>
</organism>
<dbReference type="PANTHER" id="PTHR30582">
    <property type="entry name" value="L,D-TRANSPEPTIDASE"/>
    <property type="match status" value="1"/>
</dbReference>
<name>A0A7C8HH39_9FIRM</name>
<reference evidence="10 11" key="1">
    <citation type="submission" date="2019-12" db="EMBL/GenBank/DDBJ databases">
        <title>Defluviitalea raffinosedens, isolated from a biogas fermenter, genome sequencing and characterization.</title>
        <authorList>
            <person name="Rettenmaier R."/>
            <person name="Schneider M."/>
            <person name="Neuhaus K."/>
            <person name="Liebl W."/>
            <person name="Zverlov V."/>
        </authorList>
    </citation>
    <scope>NUCLEOTIDE SEQUENCE [LARGE SCALE GENOMIC DNA]</scope>
    <source>
        <strain evidence="10 11">249c-K6</strain>
    </source>
</reference>
<feature type="compositionally biased region" description="Acidic residues" evidence="7">
    <location>
        <begin position="70"/>
        <end position="96"/>
    </location>
</feature>
<dbReference type="Proteomes" id="UP000483018">
    <property type="component" value="Unassembled WGS sequence"/>
</dbReference>
<sequence length="743" mass="84913">MFLHQLRIGGLRMKTRKLLLLWIYRVIFILAIIILSSFIGSNTILVAYADETITGAIEETYKETNTEEISGQDDQDLEEGSVAEEGEEIEETESGNETERIQEDGHTQEENAKNATTQDEIENIDITLEECIKELVKIFTPTEENEIVDDYIIFGENQGYLKGIPNRKKDQVLTRGNLARIMCNVLNIQPIYSKDPLFSDIKGQLNEEYIKAAYAEYLFDGINQGEFGYNHAVKTEHFEIILDRIKSYKANPQAFKGKMKAVSGTNKAEKIKKLLSMTTYKSAAKKIDSGTYMGILKKNQSKVFINGYQIPSFIYNDSTVLFLSDLKQYGFNLDWNDALKAICIQRAKDQAITGLSTEEIKKREESLVNHKVVYTNTSVYIGNRKIPCYSVNNSSLIYVNDLSLFGSVEWNGKEVKLTLNNDMTNDGLNVKLLGNKVYNCNNASIDVEIVHLWYDEKSRSFSTDEDIFYSIPKNGSETIHLEKYASYEKKAYIGTIIKKTSLSVNPLYEKDINYYKSQRVIDYVCGISKDSDENLFSLVKPSIIIGTMKRSVGGFTKGEKVEILYGEDGSWYQCKSMSTGKTGRIPWGSVSIPPDPPTNKNRMTKEQLETYVNKKGFTSQTNYFVWTDLDRQITHVFQKENGRWKLLRSMLCSTGRNITPTPRGFFTIKERGAYFGKGYMCKNWVQIWGDYLYHSVLMDVTGTYVLENNVLGKRASHGCIRFSVEDSKWFYDTIPRNTTVWIN</sequence>
<feature type="region of interest" description="Disordered" evidence="7">
    <location>
        <begin position="63"/>
        <end position="118"/>
    </location>
</feature>
<comment type="caution">
    <text evidence="10">The sequence shown here is derived from an EMBL/GenBank/DDBJ whole genome shotgun (WGS) entry which is preliminary data.</text>
</comment>
<evidence type="ECO:0000313" key="10">
    <source>
        <dbReference type="EMBL" id="KAE9633472.1"/>
    </source>
</evidence>
<feature type="transmembrane region" description="Helical" evidence="8">
    <location>
        <begin position="21"/>
        <end position="39"/>
    </location>
</feature>
<evidence type="ECO:0000256" key="7">
    <source>
        <dbReference type="SAM" id="MobiDB-lite"/>
    </source>
</evidence>
<keyword evidence="5 6" id="KW-0961">Cell wall biogenesis/degradation</keyword>
<gene>
    <name evidence="10" type="ORF">GND95_09550</name>
</gene>
<keyword evidence="2" id="KW-0808">Transferase</keyword>
<dbReference type="Gene3D" id="2.40.440.10">
    <property type="entry name" value="L,D-transpeptidase catalytic domain-like"/>
    <property type="match status" value="1"/>
</dbReference>
<dbReference type="InterPro" id="IPR050979">
    <property type="entry name" value="LD-transpeptidase"/>
</dbReference>
<proteinExistence type="predicted"/>
<feature type="active site" description="Proton donor/acceptor" evidence="6">
    <location>
        <position position="694"/>
    </location>
</feature>
<dbReference type="UniPathway" id="UPA00219"/>
<evidence type="ECO:0000259" key="9">
    <source>
        <dbReference type="PROSITE" id="PS52029"/>
    </source>
</evidence>
<dbReference type="GO" id="GO:0005576">
    <property type="term" value="C:extracellular region"/>
    <property type="evidence" value="ECO:0007669"/>
    <property type="project" value="TreeGrafter"/>
</dbReference>
<evidence type="ECO:0000256" key="2">
    <source>
        <dbReference type="ARBA" id="ARBA00022679"/>
    </source>
</evidence>
<feature type="domain" description="L,D-TPase catalytic" evidence="9">
    <location>
        <begin position="623"/>
        <end position="743"/>
    </location>
</feature>
<dbReference type="Pfam" id="PF03734">
    <property type="entry name" value="YkuD"/>
    <property type="match status" value="1"/>
</dbReference>
<evidence type="ECO:0000256" key="8">
    <source>
        <dbReference type="SAM" id="Phobius"/>
    </source>
</evidence>
<dbReference type="InterPro" id="IPR036028">
    <property type="entry name" value="SH3-like_dom_sf"/>
</dbReference>
<dbReference type="PANTHER" id="PTHR30582:SF2">
    <property type="entry name" value="L,D-TRANSPEPTIDASE YCIB-RELATED"/>
    <property type="match status" value="1"/>
</dbReference>
<evidence type="ECO:0000256" key="6">
    <source>
        <dbReference type="PROSITE-ProRule" id="PRU01373"/>
    </source>
</evidence>
<dbReference type="AlphaFoldDB" id="A0A7C8HH39"/>
<dbReference type="GO" id="GO:0071972">
    <property type="term" value="F:peptidoglycan L,D-transpeptidase activity"/>
    <property type="evidence" value="ECO:0007669"/>
    <property type="project" value="TreeGrafter"/>
</dbReference>
<keyword evidence="3 6" id="KW-0133">Cell shape</keyword>
<keyword evidence="11" id="KW-1185">Reference proteome</keyword>
<evidence type="ECO:0000256" key="4">
    <source>
        <dbReference type="ARBA" id="ARBA00022984"/>
    </source>
</evidence>
<dbReference type="SUPFAM" id="SSF50044">
    <property type="entry name" value="SH3-domain"/>
    <property type="match status" value="1"/>
</dbReference>
<keyword evidence="4 6" id="KW-0573">Peptidoglycan synthesis</keyword>
<keyword evidence="8" id="KW-1133">Transmembrane helix</keyword>
<dbReference type="CDD" id="cd16913">
    <property type="entry name" value="YkuD_like"/>
    <property type="match status" value="1"/>
</dbReference>
<dbReference type="GO" id="GO:0018104">
    <property type="term" value="P:peptidoglycan-protein cross-linking"/>
    <property type="evidence" value="ECO:0007669"/>
    <property type="project" value="TreeGrafter"/>
</dbReference>
<dbReference type="InterPro" id="IPR038063">
    <property type="entry name" value="Transpep_catalytic_dom"/>
</dbReference>
<evidence type="ECO:0000313" key="11">
    <source>
        <dbReference type="Proteomes" id="UP000483018"/>
    </source>
</evidence>
<evidence type="ECO:0000256" key="5">
    <source>
        <dbReference type="ARBA" id="ARBA00023316"/>
    </source>
</evidence>
<accession>A0A7C8HH39</accession>
<keyword evidence="8" id="KW-0472">Membrane</keyword>
<protein>
    <submittedName>
        <fullName evidence="10">L,D-transpeptidase family protein</fullName>
    </submittedName>
</protein>